<dbReference type="CDD" id="cd00009">
    <property type="entry name" value="AAA"/>
    <property type="match status" value="1"/>
</dbReference>
<accession>K1SG12</accession>
<comment type="caution">
    <text evidence="2">The sequence shown here is derived from an EMBL/GenBank/DDBJ whole genome shotgun (WGS) entry which is preliminary data.</text>
</comment>
<name>K1SG12_9ZZZZ</name>
<dbReference type="Pfam" id="PF01695">
    <property type="entry name" value="IstB_IS21"/>
    <property type="match status" value="1"/>
</dbReference>
<dbReference type="PANTHER" id="PTHR30050">
    <property type="entry name" value="CHROMOSOMAL REPLICATION INITIATOR PROTEIN DNAA"/>
    <property type="match status" value="1"/>
</dbReference>
<proteinExistence type="predicted"/>
<gene>
    <name evidence="2" type="ORF">LEA_14793</name>
</gene>
<feature type="non-terminal residue" evidence="2">
    <location>
        <position position="194"/>
    </location>
</feature>
<dbReference type="AlphaFoldDB" id="K1SG12"/>
<dbReference type="Gene3D" id="3.40.50.300">
    <property type="entry name" value="P-loop containing nucleotide triphosphate hydrolases"/>
    <property type="match status" value="1"/>
</dbReference>
<protein>
    <submittedName>
        <fullName evidence="2">DNA replication protein</fullName>
    </submittedName>
</protein>
<reference evidence="2" key="1">
    <citation type="journal article" date="2013" name="Environ. Microbiol.">
        <title>Microbiota from the distal guts of lean and obese adolescents exhibit partial functional redundancy besides clear differences in community structure.</title>
        <authorList>
            <person name="Ferrer M."/>
            <person name="Ruiz A."/>
            <person name="Lanza F."/>
            <person name="Haange S.B."/>
            <person name="Oberbach A."/>
            <person name="Till H."/>
            <person name="Bargiela R."/>
            <person name="Campoy C."/>
            <person name="Segura M.T."/>
            <person name="Richter M."/>
            <person name="von Bergen M."/>
            <person name="Seifert J."/>
            <person name="Suarez A."/>
        </authorList>
    </citation>
    <scope>NUCLEOTIDE SEQUENCE</scope>
</reference>
<dbReference type="SUPFAM" id="SSF52540">
    <property type="entry name" value="P-loop containing nucleoside triphosphate hydrolases"/>
    <property type="match status" value="1"/>
</dbReference>
<evidence type="ECO:0000259" key="1">
    <source>
        <dbReference type="Pfam" id="PF01695"/>
    </source>
</evidence>
<dbReference type="GO" id="GO:0005524">
    <property type="term" value="F:ATP binding"/>
    <property type="evidence" value="ECO:0007669"/>
    <property type="project" value="InterPro"/>
</dbReference>
<organism evidence="2">
    <name type="scientific">human gut metagenome</name>
    <dbReference type="NCBI Taxonomy" id="408170"/>
    <lineage>
        <taxon>unclassified sequences</taxon>
        <taxon>metagenomes</taxon>
        <taxon>organismal metagenomes</taxon>
    </lineage>
</organism>
<dbReference type="InterPro" id="IPR027417">
    <property type="entry name" value="P-loop_NTPase"/>
</dbReference>
<feature type="domain" description="IstB-like ATP-binding" evidence="1">
    <location>
        <begin position="66"/>
        <end position="194"/>
    </location>
</feature>
<dbReference type="EMBL" id="AJWY01010084">
    <property type="protein sequence ID" value="EKC56523.1"/>
    <property type="molecule type" value="Genomic_DNA"/>
</dbReference>
<sequence>MGKVLVWRTNEPQRCDCAQAIEFWKRRDAQSAQEEKQRKEQEARNLMQAKIEAILGKSGIKKRYLSRTLESFKVTAENSEAFKIAVDYIKQFDKYSAQGKGLYLEGTCGTGKTHLAVAIALKLISKGVPVICKTSIDILGDIKRCYERNSEVTEEEVLEAYKSVDLLIIDDLGKEQTTEWSVPVLYSILNERYE</sequence>
<dbReference type="PANTHER" id="PTHR30050:SF4">
    <property type="entry name" value="ATP-BINDING PROTEIN RV3427C IN INSERTION SEQUENCE-RELATED"/>
    <property type="match status" value="1"/>
</dbReference>
<dbReference type="InterPro" id="IPR002611">
    <property type="entry name" value="IstB_ATP-bd"/>
</dbReference>
<evidence type="ECO:0000313" key="2">
    <source>
        <dbReference type="EMBL" id="EKC56523.1"/>
    </source>
</evidence>
<dbReference type="GO" id="GO:0006260">
    <property type="term" value="P:DNA replication"/>
    <property type="evidence" value="ECO:0007669"/>
    <property type="project" value="TreeGrafter"/>
</dbReference>